<dbReference type="RefSeq" id="WP_346013632.1">
    <property type="nucleotide sequence ID" value="NZ_JAQYXP010000005.1"/>
</dbReference>
<comment type="caution">
    <text evidence="1">The sequence shown here is derived from an EMBL/GenBank/DDBJ whole genome shotgun (WGS) entry which is preliminary data.</text>
</comment>
<evidence type="ECO:0000313" key="2">
    <source>
        <dbReference type="Proteomes" id="UP001407347"/>
    </source>
</evidence>
<dbReference type="Proteomes" id="UP001407347">
    <property type="component" value="Unassembled WGS sequence"/>
</dbReference>
<protein>
    <submittedName>
        <fullName evidence="1">Uncharacterized protein</fullName>
    </submittedName>
</protein>
<proteinExistence type="predicted"/>
<organism evidence="1 2">
    <name type="scientific">Methylobacterium ajmalii</name>
    <dbReference type="NCBI Taxonomy" id="2738439"/>
    <lineage>
        <taxon>Bacteria</taxon>
        <taxon>Pseudomonadati</taxon>
        <taxon>Pseudomonadota</taxon>
        <taxon>Alphaproteobacteria</taxon>
        <taxon>Hyphomicrobiales</taxon>
        <taxon>Methylobacteriaceae</taxon>
        <taxon>Methylobacterium</taxon>
    </lineage>
</organism>
<name>A0ABV0A3Y1_9HYPH</name>
<keyword evidence="2" id="KW-1185">Reference proteome</keyword>
<evidence type="ECO:0000313" key="1">
    <source>
        <dbReference type="EMBL" id="MEN3238358.1"/>
    </source>
</evidence>
<gene>
    <name evidence="1" type="ORF">PUR29_33490</name>
</gene>
<accession>A0ABV0A3Y1</accession>
<dbReference type="EMBL" id="JAQYXP010000005">
    <property type="protein sequence ID" value="MEN3238358.1"/>
    <property type="molecule type" value="Genomic_DNA"/>
</dbReference>
<sequence>MANTLEAVFTASSGRAGKGTIMSHSISALYESHSNASSARRTLIAAGLARDGIRLIVGAPSSPDDRDEPEELIPGADALCRFFQEMGLHQEEWAVYRRAMACGGAMLSFPMPETGGERLIDILKDNGSLDVEGRIAAWRAEGWGGTSPVSTEGWGGYSATSTGGRHVTVGR</sequence>
<reference evidence="1 2" key="1">
    <citation type="journal article" date="2023" name="PLoS ONE">
        <title>Complete genome assembly of Hawai'i environmental nontuberculous mycobacteria reveals unexpected co-isolation with methylobacteria.</title>
        <authorList>
            <person name="Hendrix J."/>
            <person name="Epperson L.E."/>
            <person name="Tong E.I."/>
            <person name="Chan Y.L."/>
            <person name="Hasan N.A."/>
            <person name="Dawrs S.N."/>
            <person name="Norton G.J."/>
            <person name="Virdi R."/>
            <person name="Crooks J.L."/>
            <person name="Chan E.D."/>
            <person name="Honda J.R."/>
            <person name="Strong M."/>
        </authorList>
    </citation>
    <scope>NUCLEOTIDE SEQUENCE [LARGE SCALE GENOMIC DNA]</scope>
    <source>
        <strain evidence="1 2">NJH_HI04-1</strain>
    </source>
</reference>